<reference evidence="4" key="2">
    <citation type="submission" date="2016-01" db="EMBL/GenBank/DDBJ databases">
        <authorList>
            <person name="Vorgias C.E."/>
        </authorList>
    </citation>
    <scope>NUCLEOTIDE SEQUENCE [LARGE SCALE GENOMIC DNA]</scope>
</reference>
<feature type="transmembrane region" description="Helical" evidence="1">
    <location>
        <begin position="7"/>
        <end position="24"/>
    </location>
</feature>
<accession>A0A170SE81</accession>
<evidence type="ECO:0000313" key="4">
    <source>
        <dbReference type="Proteomes" id="UP000093069"/>
    </source>
</evidence>
<feature type="transmembrane region" description="Helical" evidence="1">
    <location>
        <begin position="196"/>
        <end position="216"/>
    </location>
</feature>
<name>A0A170SE81_9EURY</name>
<protein>
    <submittedName>
        <fullName evidence="3">Predicted membrane protein</fullName>
    </submittedName>
</protein>
<feature type="transmembrane region" description="Helical" evidence="1">
    <location>
        <begin position="405"/>
        <end position="427"/>
    </location>
</feature>
<evidence type="ECO:0000313" key="3">
    <source>
        <dbReference type="EMBL" id="CUX77308.1"/>
    </source>
</evidence>
<feature type="transmembrane region" description="Helical" evidence="1">
    <location>
        <begin position="91"/>
        <end position="111"/>
    </location>
</feature>
<gene>
    <name evidence="2" type="ORF">A3L04_02680</name>
    <name evidence="3" type="ORF">CHITON_0529</name>
</gene>
<feature type="transmembrane region" description="Helical" evidence="1">
    <location>
        <begin position="228"/>
        <end position="247"/>
    </location>
</feature>
<reference evidence="2 5" key="3">
    <citation type="submission" date="2016-04" db="EMBL/GenBank/DDBJ databases">
        <title>Complete genome sequence of Thermococcus chitonophagus type strain GC74.</title>
        <authorList>
            <person name="Oger P.M."/>
        </authorList>
    </citation>
    <scope>NUCLEOTIDE SEQUENCE [LARGE SCALE GENOMIC DNA]</scope>
    <source>
        <strain evidence="2 5">GC74</strain>
    </source>
</reference>
<dbReference type="GeneID" id="33321444"/>
<keyword evidence="1" id="KW-0812">Transmembrane</keyword>
<keyword evidence="1" id="KW-1133">Transmembrane helix</keyword>
<dbReference type="EMBL" id="CP015193">
    <property type="protein sequence ID" value="ASJ16061.1"/>
    <property type="molecule type" value="Genomic_DNA"/>
</dbReference>
<keyword evidence="5" id="KW-1185">Reference proteome</keyword>
<dbReference type="Proteomes" id="UP000093069">
    <property type="component" value="Chromosome I"/>
</dbReference>
<feature type="transmembrane region" description="Helical" evidence="1">
    <location>
        <begin position="298"/>
        <end position="318"/>
    </location>
</feature>
<dbReference type="RefSeq" id="WP_068576491.1">
    <property type="nucleotide sequence ID" value="NZ_CP015193.1"/>
</dbReference>
<dbReference type="EMBL" id="LN999010">
    <property type="protein sequence ID" value="CUX77308.1"/>
    <property type="molecule type" value="Genomic_DNA"/>
</dbReference>
<reference evidence="3" key="1">
    <citation type="submission" date="2016-01" db="EMBL/GenBank/DDBJ databases">
        <authorList>
            <person name="McClelland M."/>
            <person name="Jain A."/>
            <person name="Saraogi P."/>
            <person name="Mendelson R."/>
            <person name="Westerman R."/>
            <person name="SanMiguel P."/>
            <person name="Csonka L."/>
        </authorList>
    </citation>
    <scope>NUCLEOTIDE SEQUENCE</scope>
    <source>
        <strain evidence="3">1</strain>
    </source>
</reference>
<feature type="transmembrane region" description="Helical" evidence="1">
    <location>
        <begin position="1144"/>
        <end position="1165"/>
    </location>
</feature>
<keyword evidence="1" id="KW-0472">Membrane</keyword>
<feature type="transmembrane region" description="Helical" evidence="1">
    <location>
        <begin position="123"/>
        <end position="144"/>
    </location>
</feature>
<sequence length="1207" mass="139961">MMKNKKLFIATYTLYVVVAIFALRKFTIAGNITSIHSWVGDPELFLRLYGQPYSWNYHLTRSENVIQFLSRLFYMPFAIISKHLNISMFRVLPWIYVLLFSIAGFSMFYAVYSIIERDYRNSITTYISSVLAGLYYMSYPFFAIGELTEIFVMFGFSLFPLVVIYFIKGLEERSSKYIILSVILGTYSGFFDIRYLFASFIVYITYTIYHLITCRIKKCCLLETLKIWIMLITVFILFGGLNLFIFASSQSEYANIPLNKEAYLITWKEGDPIKLLNGFSWFLLPEQMDWGSLPISRSIQMALALVIPILSILALILTHNKKRIVIPRRIYYFAILLSLTVALFSSKEFVNWLVTESPENFFIGRMFRTPRIPAQLISISVGILFGVSVREILERIKHIKRSNALLSITIIILTSIIIIGSFPFFMYGTINKWFVPFTIPQGYIEVNDFLRSTAEDRAIWFPLSSPRWYMPKSGGTYFYIYNSEVPTIWPSFNRWVYFMDFTLSSKHSLLNKGNTDLLADILGNIGIKYLIISNDTTRLINRKIIGYLNKSEDFMLIFNNSHYYVYKVLDNTSKISTKSIIVIGGGLKTLEDLWPLKFSNGCVVLLDDNINKNVIRYSDTLVLPFYSHYLDIMVHFINRNDIYPLTRYNKEGARYPTDPHHGMWTPYVSNLPHRWEYPYKMDYGFFTFDKVKEVKIPINIPTTSSYITFARVFKNNEGGKLKFRIDNFSSTIINTRVIDDARFVWVKVGEVNLNRGLHTLNIESINGKNAINIIAIIPKEEYLKTKKYIERLFSNKSIIYELKLINSSLTREQKTAISIMKNGTYRFALKGSGVVRVSLGNYSYVAILNNSRLWYSPLFYLTIGTYNLTIEALSSNILQNPSFENGTSGWSIGNTKFNVSLDNTTSIDGIYSLKVKTNITKPLSWSWIESVAMNVTPGREYIIVTHMKTYNVNGSNIPIEGYFENFGKWQQLRQCPTGRTGTGTFNWTEYRCIVKIPENVTKIRIILNAGWVLDPRKGPAITWFDGIGVYPVDKLPVLDVVWLYSVNTPKETLEDLFIVNGIPATVKNYTRINPTLWRVKVYATKPFFLTFAEAYDPLWEARVYKDGKLVEKVKPVPVYGVINGFWINQTGNLTIILRYIPQDWFERGLVISATTFIFSILYIFYDWRRERGDRWAKKVEKITQKSKQKLVSIISSMFRKLTGRFKR</sequence>
<feature type="transmembrane region" description="Helical" evidence="1">
    <location>
        <begin position="330"/>
        <end position="354"/>
    </location>
</feature>
<evidence type="ECO:0000256" key="1">
    <source>
        <dbReference type="SAM" id="Phobius"/>
    </source>
</evidence>
<proteinExistence type="predicted"/>
<feature type="transmembrane region" description="Helical" evidence="1">
    <location>
        <begin position="374"/>
        <end position="393"/>
    </location>
</feature>
<evidence type="ECO:0000313" key="5">
    <source>
        <dbReference type="Proteomes" id="UP000250189"/>
    </source>
</evidence>
<dbReference type="OrthoDB" id="41895at2157"/>
<feature type="transmembrane region" description="Helical" evidence="1">
    <location>
        <begin position="174"/>
        <end position="190"/>
    </location>
</feature>
<feature type="transmembrane region" description="Helical" evidence="1">
    <location>
        <begin position="150"/>
        <end position="167"/>
    </location>
</feature>
<dbReference type="Proteomes" id="UP000250189">
    <property type="component" value="Chromosome"/>
</dbReference>
<evidence type="ECO:0000313" key="2">
    <source>
        <dbReference type="EMBL" id="ASJ16061.1"/>
    </source>
</evidence>
<organism evidence="3 4">
    <name type="scientific">Thermococcus chitonophagus</name>
    <dbReference type="NCBI Taxonomy" id="54262"/>
    <lineage>
        <taxon>Archaea</taxon>
        <taxon>Methanobacteriati</taxon>
        <taxon>Methanobacteriota</taxon>
        <taxon>Thermococci</taxon>
        <taxon>Thermococcales</taxon>
        <taxon>Thermococcaceae</taxon>
        <taxon>Thermococcus</taxon>
    </lineage>
</organism>
<dbReference type="KEGG" id="tch:CHITON_0529"/>
<dbReference type="Gene3D" id="2.60.120.260">
    <property type="entry name" value="Galactose-binding domain-like"/>
    <property type="match status" value="1"/>
</dbReference>
<dbReference type="AlphaFoldDB" id="A0A170SE81"/>
<dbReference type="STRING" id="54262.CHITON_0529"/>